<dbReference type="PANTHER" id="PTHR43818:SF11">
    <property type="entry name" value="BCDNA.GH03377"/>
    <property type="match status" value="1"/>
</dbReference>
<evidence type="ECO:0000259" key="3">
    <source>
        <dbReference type="Pfam" id="PF22725"/>
    </source>
</evidence>
<proteinExistence type="predicted"/>
<keyword evidence="5" id="KW-1185">Reference proteome</keyword>
<dbReference type="Pfam" id="PF01408">
    <property type="entry name" value="GFO_IDH_MocA"/>
    <property type="match status" value="1"/>
</dbReference>
<dbReference type="EMBL" id="CP036434">
    <property type="protein sequence ID" value="QDV07264.1"/>
    <property type="molecule type" value="Genomic_DNA"/>
</dbReference>
<dbReference type="Proteomes" id="UP000320390">
    <property type="component" value="Chromosome"/>
</dbReference>
<dbReference type="Gene3D" id="3.30.360.10">
    <property type="entry name" value="Dihydrodipicolinate Reductase, domain 2"/>
    <property type="match status" value="1"/>
</dbReference>
<evidence type="ECO:0000256" key="1">
    <source>
        <dbReference type="ARBA" id="ARBA00023002"/>
    </source>
</evidence>
<gene>
    <name evidence="4" type="primary">yvaA_1</name>
    <name evidence="4" type="ORF">Poly30_27840</name>
</gene>
<reference evidence="4 5" key="1">
    <citation type="submission" date="2019-02" db="EMBL/GenBank/DDBJ databases">
        <title>Deep-cultivation of Planctomycetes and their phenomic and genomic characterization uncovers novel biology.</title>
        <authorList>
            <person name="Wiegand S."/>
            <person name="Jogler M."/>
            <person name="Boedeker C."/>
            <person name="Pinto D."/>
            <person name="Vollmers J."/>
            <person name="Rivas-Marin E."/>
            <person name="Kohn T."/>
            <person name="Peeters S.H."/>
            <person name="Heuer A."/>
            <person name="Rast P."/>
            <person name="Oberbeckmann S."/>
            <person name="Bunk B."/>
            <person name="Jeske O."/>
            <person name="Meyerdierks A."/>
            <person name="Storesund J.E."/>
            <person name="Kallscheuer N."/>
            <person name="Luecker S."/>
            <person name="Lage O.M."/>
            <person name="Pohl T."/>
            <person name="Merkel B.J."/>
            <person name="Hornburger P."/>
            <person name="Mueller R.-W."/>
            <person name="Bruemmer F."/>
            <person name="Labrenz M."/>
            <person name="Spormann A.M."/>
            <person name="Op den Camp H."/>
            <person name="Overmann J."/>
            <person name="Amann R."/>
            <person name="Jetten M.S.M."/>
            <person name="Mascher T."/>
            <person name="Medema M.H."/>
            <person name="Devos D.P."/>
            <person name="Kaster A.-K."/>
            <person name="Ovreas L."/>
            <person name="Rohde M."/>
            <person name="Galperin M.Y."/>
            <person name="Jogler C."/>
        </authorList>
    </citation>
    <scope>NUCLEOTIDE SEQUENCE [LARGE SCALE GENOMIC DNA]</scope>
    <source>
        <strain evidence="4 5">Poly30</strain>
    </source>
</reference>
<protein>
    <submittedName>
        <fullName evidence="4">Putative oxidoreductase YvaA</fullName>
        <ecNumber evidence="4">1.-.-.-</ecNumber>
    </submittedName>
</protein>
<dbReference type="OrthoDB" id="9815825at2"/>
<feature type="domain" description="Gfo/Idh/MocA-like oxidoreductase N-terminal" evidence="2">
    <location>
        <begin position="5"/>
        <end position="122"/>
    </location>
</feature>
<evidence type="ECO:0000313" key="5">
    <source>
        <dbReference type="Proteomes" id="UP000320390"/>
    </source>
</evidence>
<dbReference type="InterPro" id="IPR000683">
    <property type="entry name" value="Gfo/Idh/MocA-like_OxRdtase_N"/>
</dbReference>
<dbReference type="SUPFAM" id="SSF55347">
    <property type="entry name" value="Glyceraldehyde-3-phosphate dehydrogenase-like, C-terminal domain"/>
    <property type="match status" value="1"/>
</dbReference>
<dbReference type="SUPFAM" id="SSF51735">
    <property type="entry name" value="NAD(P)-binding Rossmann-fold domains"/>
    <property type="match status" value="1"/>
</dbReference>
<feature type="domain" description="GFO/IDH/MocA-like oxidoreductase" evidence="3">
    <location>
        <begin position="138"/>
        <end position="275"/>
    </location>
</feature>
<dbReference type="GO" id="GO:0016491">
    <property type="term" value="F:oxidoreductase activity"/>
    <property type="evidence" value="ECO:0007669"/>
    <property type="project" value="UniProtKB-KW"/>
</dbReference>
<dbReference type="AlphaFoldDB" id="A0A518ET44"/>
<name>A0A518ET44_9BACT</name>
<dbReference type="Gene3D" id="3.40.50.720">
    <property type="entry name" value="NAD(P)-binding Rossmann-like Domain"/>
    <property type="match status" value="1"/>
</dbReference>
<dbReference type="Pfam" id="PF22725">
    <property type="entry name" value="GFO_IDH_MocA_C3"/>
    <property type="match status" value="1"/>
</dbReference>
<evidence type="ECO:0000313" key="4">
    <source>
        <dbReference type="EMBL" id="QDV07264.1"/>
    </source>
</evidence>
<dbReference type="InterPro" id="IPR050463">
    <property type="entry name" value="Gfo/Idh/MocA_oxidrdct_glycsds"/>
</dbReference>
<dbReference type="PANTHER" id="PTHR43818">
    <property type="entry name" value="BCDNA.GH03377"/>
    <property type="match status" value="1"/>
</dbReference>
<dbReference type="RefSeq" id="WP_145198171.1">
    <property type="nucleotide sequence ID" value="NZ_CP036434.1"/>
</dbReference>
<dbReference type="GO" id="GO:0000166">
    <property type="term" value="F:nucleotide binding"/>
    <property type="evidence" value="ECO:0007669"/>
    <property type="project" value="InterPro"/>
</dbReference>
<keyword evidence="1 4" id="KW-0560">Oxidoreductase</keyword>
<sequence length="372" mass="40191">MSAVRVAVLGNSFANMIQLPALRWAAANGAPNEVVAIAGHGLEKAQTTAKSWGIPVATDRWEDIFDSPLPGGAVDLVIVSTPVHLHAPMVRAAIDADVAILCEKPFALDGAEARELRDAARGRLALIDHQTRWSPLRRELARRIAAGEAGAPWSARVLMNFASEKRLQSPYSWWYDEARGGGTLGAIGSHMLDGVMDQFGTRVESVIAELSTFVKERQRPDGPTVEVTADEAFWMSCRMHDGLVCQVESSLMAFGAKRDAGEGVLVEYSGSRGTFRLEGETKLLWLPHGGPPEVLARDPLPGHGELGMPPGTGFFPRVLPSYFRDVLQAVAEGRTELPGAADFDDAVHVMDVLDAARESAREGRRVPVRSDA</sequence>
<evidence type="ECO:0000259" key="2">
    <source>
        <dbReference type="Pfam" id="PF01408"/>
    </source>
</evidence>
<dbReference type="InterPro" id="IPR055170">
    <property type="entry name" value="GFO_IDH_MocA-like_dom"/>
</dbReference>
<dbReference type="EC" id="1.-.-.-" evidence="4"/>
<dbReference type="InterPro" id="IPR036291">
    <property type="entry name" value="NAD(P)-bd_dom_sf"/>
</dbReference>
<accession>A0A518ET44</accession>
<organism evidence="4 5">
    <name type="scientific">Saltatorellus ferox</name>
    <dbReference type="NCBI Taxonomy" id="2528018"/>
    <lineage>
        <taxon>Bacteria</taxon>
        <taxon>Pseudomonadati</taxon>
        <taxon>Planctomycetota</taxon>
        <taxon>Planctomycetia</taxon>
        <taxon>Planctomycetia incertae sedis</taxon>
        <taxon>Saltatorellus</taxon>
    </lineage>
</organism>